<feature type="coiled-coil region" evidence="1">
    <location>
        <begin position="4"/>
        <end position="111"/>
    </location>
</feature>
<dbReference type="Proteomes" id="UP000247702">
    <property type="component" value="Unassembled WGS sequence"/>
</dbReference>
<evidence type="ECO:0000313" key="4">
    <source>
        <dbReference type="Proteomes" id="UP000247702"/>
    </source>
</evidence>
<feature type="compositionally biased region" description="Basic and acidic residues" evidence="2">
    <location>
        <begin position="227"/>
        <end position="239"/>
    </location>
</feature>
<keyword evidence="1" id="KW-0175">Coiled coil</keyword>
<comment type="caution">
    <text evidence="3">The sequence shown here is derived from an EMBL/GenBank/DDBJ whole genome shotgun (WGS) entry which is preliminary data.</text>
</comment>
<keyword evidence="4" id="KW-1185">Reference proteome</keyword>
<evidence type="ECO:0000256" key="2">
    <source>
        <dbReference type="SAM" id="MobiDB-lite"/>
    </source>
</evidence>
<dbReference type="EMBL" id="BEXD01003969">
    <property type="protein sequence ID" value="GBC04809.1"/>
    <property type="molecule type" value="Genomic_DNA"/>
</dbReference>
<evidence type="ECO:0000256" key="1">
    <source>
        <dbReference type="SAM" id="Coils"/>
    </source>
</evidence>
<proteinExistence type="predicted"/>
<feature type="compositionally biased region" description="Polar residues" evidence="2">
    <location>
        <begin position="214"/>
        <end position="224"/>
    </location>
</feature>
<name>A0A2Z6SH71_9GLOM</name>
<gene>
    <name evidence="3" type="ORF">RclHR1_05890010</name>
</gene>
<reference evidence="3 4" key="1">
    <citation type="submission" date="2017-11" db="EMBL/GenBank/DDBJ databases">
        <title>The genome of Rhizophagus clarus HR1 reveals common genetic basis of auxotrophy among arbuscular mycorrhizal fungi.</title>
        <authorList>
            <person name="Kobayashi Y."/>
        </authorList>
    </citation>
    <scope>NUCLEOTIDE SEQUENCE [LARGE SCALE GENOMIC DNA]</scope>
    <source>
        <strain evidence="3 4">HR1</strain>
    </source>
</reference>
<protein>
    <submittedName>
        <fullName evidence="3">Uncharacterized protein</fullName>
    </submittedName>
</protein>
<organism evidence="3 4">
    <name type="scientific">Rhizophagus clarus</name>
    <dbReference type="NCBI Taxonomy" id="94130"/>
    <lineage>
        <taxon>Eukaryota</taxon>
        <taxon>Fungi</taxon>
        <taxon>Fungi incertae sedis</taxon>
        <taxon>Mucoromycota</taxon>
        <taxon>Glomeromycotina</taxon>
        <taxon>Glomeromycetes</taxon>
        <taxon>Glomerales</taxon>
        <taxon>Glomeraceae</taxon>
        <taxon>Rhizophagus</taxon>
    </lineage>
</organism>
<sequence>MQSIDSLRELNSKLLAEIAKLRKENDELKDKNNEIPDLRRKFAELEAEKAELKGRIAELLRQAVEESKRRDVENAKLKARIEELEKNKTVTTKLESENAEFRDRITKVEQKQMLSNNVSKVTNSSNNSSSNFNSLANQLPMEMDTSLPEEPIPEGSLELSVPAVNIPVIDQCDQTSLEDKETDAFLNEVHKKKVSDEIRQRNREKKLLHESANHEASSISQDISSVKGHDDRSSSENLEKNGNSITNHDDWQKIIPVIADDDDDVTELSKNQNIEQELTKESLSGSITVLSLSSETTKHPSSSLDTTQSLVHLFQNTIRVEHKVIFSWLYYSNSFENKVDEIRYNTGTSDKTARSQIYKEILEHLPDITLGNLHMRTLQAKKIRMLFGEGGVGIDKIKKVTFSVYDILSLTINQIQSVIKNVTLAGRTLEVPNRNHVTSITNCDDQINVTTIYDRTYFCNKTLDQYPNLYKEYSSEDFGYYGITNKTLCPLCKLSHDDEESIEGRYKTGSYFITCEQCEIEITA</sequence>
<feature type="region of interest" description="Disordered" evidence="2">
    <location>
        <begin position="208"/>
        <end position="245"/>
    </location>
</feature>
<evidence type="ECO:0000313" key="3">
    <source>
        <dbReference type="EMBL" id="GBC04809.1"/>
    </source>
</evidence>
<dbReference type="AlphaFoldDB" id="A0A2Z6SH71"/>
<accession>A0A2Z6SH71</accession>